<dbReference type="GO" id="GO:0005783">
    <property type="term" value="C:endoplasmic reticulum"/>
    <property type="evidence" value="ECO:0007669"/>
    <property type="project" value="TreeGrafter"/>
</dbReference>
<feature type="region of interest" description="Disordered" evidence="3">
    <location>
        <begin position="363"/>
        <end position="413"/>
    </location>
</feature>
<proteinExistence type="inferred from homology"/>
<reference evidence="5" key="1">
    <citation type="submission" date="2020-10" db="EMBL/GenBank/DDBJ databases">
        <authorList>
            <person name="Kikuchi T."/>
        </authorList>
    </citation>
    <scope>NUCLEOTIDE SEQUENCE</scope>
    <source>
        <strain evidence="5">NKZ352</strain>
    </source>
</reference>
<protein>
    <submittedName>
        <fullName evidence="5">Uncharacterized protein</fullName>
    </submittedName>
</protein>
<accession>A0A8S1HW46</accession>
<dbReference type="OrthoDB" id="5545019at2759"/>
<evidence type="ECO:0000256" key="4">
    <source>
        <dbReference type="SAM" id="Phobius"/>
    </source>
</evidence>
<dbReference type="PRINTS" id="PR00081">
    <property type="entry name" value="GDHRDH"/>
</dbReference>
<dbReference type="AlphaFoldDB" id="A0A8S1HW46"/>
<feature type="region of interest" description="Disordered" evidence="3">
    <location>
        <begin position="439"/>
        <end position="708"/>
    </location>
</feature>
<comment type="caution">
    <text evidence="5">The sequence shown here is derived from an EMBL/GenBank/DDBJ whole genome shotgun (WGS) entry which is preliminary data.</text>
</comment>
<gene>
    <name evidence="5" type="ORF">CAUJ_LOCUS14400</name>
</gene>
<sequence length="708" mass="80065">MPPILEPSISNVGARTDDVAGGSAAHAFRQNFHSTSQILVSMLLIVPLIYLSYRLCKTFFAFLKAIFVYVIAPIFYKPNLDKYTHRWTVVTGGTDGIGKAYTAELAKRGLRKFVLIGRSATKLADCKAHLENTYSCNVKTFLFDFVDGDYKGLRDYICDIDIGFVVHSVGVGRENLERYGDNYEADVQILKVNGFGAAQFLAMVLPAMERRGGGQIVVLSSSQGIRPIPMLAAYSATKSLMSFLCETTDREYKTISVQCLIPCLIATKMTYYKEGGLFVVTPEKFCREAVNSIGLTKKTAGCLNHDLQLLGYEFFPWSVLKYLIMPIYYHQRDRVTKLKTTEKIMSSLETSDNDSEIPQKIAPQLSEMYGSRNEGDKKKGLTVGEMEDKMKGQDKNENSSRNANQHNSAYSKEQMKRQLEMYREMMYPGDDVAKDRIQEAKKQRANDEREDEMEKVEKLNPKTTADEKEDKTTEKKLSEADTHEEVMKKDTGATNAQGSAPEEMHSDVNHENKLGTEKLPSNADEENRSKSGDDDRARKGSRSGAEKVEMQNKNELDKEKMRERLHAVERSAKDGKLSNEPECRPKGQEDNEKIIDNEKSQNSESGKDHDDEHQDEMRDKKRHSREEKKEPKTAGAEDEKLDSSRVKKEPESHDPSRDHAFVDGQEIPGMGTADDKLRMADSCLRNFQDKQQDSEKLNQHGPRQISGH</sequence>
<keyword evidence="2" id="KW-0560">Oxidoreductase</keyword>
<evidence type="ECO:0000256" key="2">
    <source>
        <dbReference type="ARBA" id="ARBA00023002"/>
    </source>
</evidence>
<dbReference type="InterPro" id="IPR036291">
    <property type="entry name" value="NAD(P)-bd_dom_sf"/>
</dbReference>
<dbReference type="InterPro" id="IPR051019">
    <property type="entry name" value="VLCFA-Steroid_DH"/>
</dbReference>
<evidence type="ECO:0000256" key="3">
    <source>
        <dbReference type="SAM" id="MobiDB-lite"/>
    </source>
</evidence>
<feature type="transmembrane region" description="Helical" evidence="4">
    <location>
        <begin position="32"/>
        <end position="51"/>
    </location>
</feature>
<comment type="similarity">
    <text evidence="1">Belongs to the short-chain dehydrogenases/reductases (SDR) family.</text>
</comment>
<keyword evidence="4" id="KW-1133">Transmembrane helix</keyword>
<keyword evidence="6" id="KW-1185">Reference proteome</keyword>
<feature type="compositionally biased region" description="Basic and acidic residues" evidence="3">
    <location>
        <begin position="525"/>
        <end position="661"/>
    </location>
</feature>
<dbReference type="Pfam" id="PF00106">
    <property type="entry name" value="adh_short"/>
    <property type="match status" value="1"/>
</dbReference>
<feature type="compositionally biased region" description="Basic and acidic residues" evidence="3">
    <location>
        <begin position="687"/>
        <end position="698"/>
    </location>
</feature>
<dbReference type="CDD" id="cd05356">
    <property type="entry name" value="17beta-HSD1_like_SDR_c"/>
    <property type="match status" value="1"/>
</dbReference>
<feature type="compositionally biased region" description="Basic and acidic residues" evidence="3">
    <location>
        <begin position="455"/>
        <end position="491"/>
    </location>
</feature>
<dbReference type="InterPro" id="IPR002347">
    <property type="entry name" value="SDR_fam"/>
</dbReference>
<feature type="compositionally biased region" description="Basic and acidic residues" evidence="3">
    <location>
        <begin position="502"/>
        <end position="516"/>
    </location>
</feature>
<feature type="compositionally biased region" description="Polar residues" evidence="3">
    <location>
        <begin position="399"/>
        <end position="411"/>
    </location>
</feature>
<dbReference type="Gene3D" id="3.40.50.720">
    <property type="entry name" value="NAD(P)-binding Rossmann-like Domain"/>
    <property type="match status" value="1"/>
</dbReference>
<dbReference type="EMBL" id="CAJGYM010000128">
    <property type="protein sequence ID" value="CAD6198494.1"/>
    <property type="molecule type" value="Genomic_DNA"/>
</dbReference>
<keyword evidence="4" id="KW-0472">Membrane</keyword>
<feature type="compositionally biased region" description="Basic and acidic residues" evidence="3">
    <location>
        <begin position="386"/>
        <end position="398"/>
    </location>
</feature>
<dbReference type="SUPFAM" id="SSF51735">
    <property type="entry name" value="NAD(P)-binding Rossmann-fold domains"/>
    <property type="match status" value="1"/>
</dbReference>
<evidence type="ECO:0000313" key="5">
    <source>
        <dbReference type="EMBL" id="CAD6198494.1"/>
    </source>
</evidence>
<dbReference type="PANTHER" id="PTHR43899">
    <property type="entry name" value="RH59310P"/>
    <property type="match status" value="1"/>
</dbReference>
<evidence type="ECO:0000313" key="6">
    <source>
        <dbReference type="Proteomes" id="UP000835052"/>
    </source>
</evidence>
<keyword evidence="4" id="KW-0812">Transmembrane</keyword>
<dbReference type="PANTHER" id="PTHR43899:SF13">
    <property type="entry name" value="RH59310P"/>
    <property type="match status" value="1"/>
</dbReference>
<evidence type="ECO:0000256" key="1">
    <source>
        <dbReference type="ARBA" id="ARBA00006484"/>
    </source>
</evidence>
<feature type="transmembrane region" description="Helical" evidence="4">
    <location>
        <begin position="58"/>
        <end position="76"/>
    </location>
</feature>
<dbReference type="GO" id="GO:0016491">
    <property type="term" value="F:oxidoreductase activity"/>
    <property type="evidence" value="ECO:0007669"/>
    <property type="project" value="UniProtKB-KW"/>
</dbReference>
<name>A0A8S1HW46_9PELO</name>
<dbReference type="Proteomes" id="UP000835052">
    <property type="component" value="Unassembled WGS sequence"/>
</dbReference>
<organism evidence="5 6">
    <name type="scientific">Caenorhabditis auriculariae</name>
    <dbReference type="NCBI Taxonomy" id="2777116"/>
    <lineage>
        <taxon>Eukaryota</taxon>
        <taxon>Metazoa</taxon>
        <taxon>Ecdysozoa</taxon>
        <taxon>Nematoda</taxon>
        <taxon>Chromadorea</taxon>
        <taxon>Rhabditida</taxon>
        <taxon>Rhabditina</taxon>
        <taxon>Rhabditomorpha</taxon>
        <taxon>Rhabditoidea</taxon>
        <taxon>Rhabditidae</taxon>
        <taxon>Peloderinae</taxon>
        <taxon>Caenorhabditis</taxon>
    </lineage>
</organism>